<evidence type="ECO:0000313" key="1">
    <source>
        <dbReference type="EMBL" id="EFA06144.1"/>
    </source>
</evidence>
<proteinExistence type="predicted"/>
<gene>
    <name evidence="1" type="primary">GLEAN_08988</name>
    <name evidence="1" type="ORF">TcasGA2_TC008988</name>
</gene>
<reference evidence="1 2" key="1">
    <citation type="journal article" date="2008" name="Nature">
        <title>The genome of the model beetle and pest Tribolium castaneum.</title>
        <authorList>
            <consortium name="Tribolium Genome Sequencing Consortium"/>
            <person name="Richards S."/>
            <person name="Gibbs R.A."/>
            <person name="Weinstock G.M."/>
            <person name="Brown S.J."/>
            <person name="Denell R."/>
            <person name="Beeman R.W."/>
            <person name="Gibbs R."/>
            <person name="Beeman R.W."/>
            <person name="Brown S.J."/>
            <person name="Bucher G."/>
            <person name="Friedrich M."/>
            <person name="Grimmelikhuijzen C.J."/>
            <person name="Klingler M."/>
            <person name="Lorenzen M."/>
            <person name="Richards S."/>
            <person name="Roth S."/>
            <person name="Schroder R."/>
            <person name="Tautz D."/>
            <person name="Zdobnov E.M."/>
            <person name="Muzny D."/>
            <person name="Gibbs R.A."/>
            <person name="Weinstock G.M."/>
            <person name="Attaway T."/>
            <person name="Bell S."/>
            <person name="Buhay C.J."/>
            <person name="Chandrabose M.N."/>
            <person name="Chavez D."/>
            <person name="Clerk-Blankenburg K.P."/>
            <person name="Cree A."/>
            <person name="Dao M."/>
            <person name="Davis C."/>
            <person name="Chacko J."/>
            <person name="Dinh H."/>
            <person name="Dugan-Rocha S."/>
            <person name="Fowler G."/>
            <person name="Garner T.T."/>
            <person name="Garnes J."/>
            <person name="Gnirke A."/>
            <person name="Hawes A."/>
            <person name="Hernandez J."/>
            <person name="Hines S."/>
            <person name="Holder M."/>
            <person name="Hume J."/>
            <person name="Jhangiani S.N."/>
            <person name="Joshi V."/>
            <person name="Khan Z.M."/>
            <person name="Jackson L."/>
            <person name="Kovar C."/>
            <person name="Kowis A."/>
            <person name="Lee S."/>
            <person name="Lewis L.R."/>
            <person name="Margolis J."/>
            <person name="Morgan M."/>
            <person name="Nazareth L.V."/>
            <person name="Nguyen N."/>
            <person name="Okwuonu G."/>
            <person name="Parker D."/>
            <person name="Richards S."/>
            <person name="Ruiz S.J."/>
            <person name="Santibanez J."/>
            <person name="Savard J."/>
            <person name="Scherer S.E."/>
            <person name="Schneider B."/>
            <person name="Sodergren E."/>
            <person name="Tautz D."/>
            <person name="Vattahil S."/>
            <person name="Villasana D."/>
            <person name="White C.S."/>
            <person name="Wright R."/>
            <person name="Park Y."/>
            <person name="Beeman R.W."/>
            <person name="Lord J."/>
            <person name="Oppert B."/>
            <person name="Lorenzen M."/>
            <person name="Brown S."/>
            <person name="Wang L."/>
            <person name="Savard J."/>
            <person name="Tautz D."/>
            <person name="Richards S."/>
            <person name="Weinstock G."/>
            <person name="Gibbs R.A."/>
            <person name="Liu Y."/>
            <person name="Worley K."/>
            <person name="Weinstock G."/>
            <person name="Elsik C.G."/>
            <person name="Reese J.T."/>
            <person name="Elhaik E."/>
            <person name="Landan G."/>
            <person name="Graur D."/>
            <person name="Arensburger P."/>
            <person name="Atkinson P."/>
            <person name="Beeman R.W."/>
            <person name="Beidler J."/>
            <person name="Brown S.J."/>
            <person name="Demuth J.P."/>
            <person name="Drury D.W."/>
            <person name="Du Y.Z."/>
            <person name="Fujiwara H."/>
            <person name="Lorenzen M."/>
            <person name="Maselli V."/>
            <person name="Osanai M."/>
            <person name="Park Y."/>
            <person name="Robertson H.M."/>
            <person name="Tu Z."/>
            <person name="Wang J.J."/>
            <person name="Wang S."/>
            <person name="Richards S."/>
            <person name="Song H."/>
            <person name="Zhang L."/>
            <person name="Sodergren E."/>
            <person name="Werner D."/>
            <person name="Stanke M."/>
            <person name="Morgenstern B."/>
            <person name="Solovyev V."/>
            <person name="Kosarev P."/>
            <person name="Brown G."/>
            <person name="Chen H.C."/>
            <person name="Ermolaeva O."/>
            <person name="Hlavina W."/>
            <person name="Kapustin Y."/>
            <person name="Kiryutin B."/>
            <person name="Kitts P."/>
            <person name="Maglott D."/>
            <person name="Pruitt K."/>
            <person name="Sapojnikov V."/>
            <person name="Souvorov A."/>
            <person name="Mackey A.J."/>
            <person name="Waterhouse R.M."/>
            <person name="Wyder S."/>
            <person name="Zdobnov E.M."/>
            <person name="Zdobnov E.M."/>
            <person name="Wyder S."/>
            <person name="Kriventseva E.V."/>
            <person name="Kadowaki T."/>
            <person name="Bork P."/>
            <person name="Aranda M."/>
            <person name="Bao R."/>
            <person name="Beermann A."/>
            <person name="Berns N."/>
            <person name="Bolognesi R."/>
            <person name="Bonneton F."/>
            <person name="Bopp D."/>
            <person name="Brown S.J."/>
            <person name="Bucher G."/>
            <person name="Butts T."/>
            <person name="Chaumot A."/>
            <person name="Denell R.E."/>
            <person name="Ferrier D.E."/>
            <person name="Friedrich M."/>
            <person name="Gordon C.M."/>
            <person name="Jindra M."/>
            <person name="Klingler M."/>
            <person name="Lan Q."/>
            <person name="Lattorff H.M."/>
            <person name="Laudet V."/>
            <person name="von Levetsow C."/>
            <person name="Liu Z."/>
            <person name="Lutz R."/>
            <person name="Lynch J.A."/>
            <person name="da Fonseca R.N."/>
            <person name="Posnien N."/>
            <person name="Reuter R."/>
            <person name="Roth S."/>
            <person name="Savard J."/>
            <person name="Schinko J.B."/>
            <person name="Schmitt C."/>
            <person name="Schoppmeier M."/>
            <person name="Schroder R."/>
            <person name="Shippy T.D."/>
            <person name="Simonnet F."/>
            <person name="Marques-Souza H."/>
            <person name="Tautz D."/>
            <person name="Tomoyasu Y."/>
            <person name="Trauner J."/>
            <person name="Van der Zee M."/>
            <person name="Vervoort M."/>
            <person name="Wittkopp N."/>
            <person name="Wimmer E.A."/>
            <person name="Yang X."/>
            <person name="Jones A.K."/>
            <person name="Sattelle D.B."/>
            <person name="Ebert P.R."/>
            <person name="Nelson D."/>
            <person name="Scott J.G."/>
            <person name="Beeman R.W."/>
            <person name="Muthukrishnan S."/>
            <person name="Kramer K.J."/>
            <person name="Arakane Y."/>
            <person name="Beeman R.W."/>
            <person name="Zhu Q."/>
            <person name="Hogenkamp D."/>
            <person name="Dixit R."/>
            <person name="Oppert B."/>
            <person name="Jiang H."/>
            <person name="Zou Z."/>
            <person name="Marshall J."/>
            <person name="Elpidina E."/>
            <person name="Vinokurov K."/>
            <person name="Oppert C."/>
            <person name="Zou Z."/>
            <person name="Evans J."/>
            <person name="Lu Z."/>
            <person name="Zhao P."/>
            <person name="Sumathipala N."/>
            <person name="Altincicek B."/>
            <person name="Vilcinskas A."/>
            <person name="Williams M."/>
            <person name="Hultmark D."/>
            <person name="Hetru C."/>
            <person name="Jiang H."/>
            <person name="Grimmelikhuijzen C.J."/>
            <person name="Hauser F."/>
            <person name="Cazzamali G."/>
            <person name="Williamson M."/>
            <person name="Park Y."/>
            <person name="Li B."/>
            <person name="Tanaka Y."/>
            <person name="Predel R."/>
            <person name="Neupert S."/>
            <person name="Schachtner J."/>
            <person name="Verleyen P."/>
            <person name="Raible F."/>
            <person name="Bork P."/>
            <person name="Friedrich M."/>
            <person name="Walden K.K."/>
            <person name="Robertson H.M."/>
            <person name="Angeli S."/>
            <person name="Foret S."/>
            <person name="Bucher G."/>
            <person name="Schuetz S."/>
            <person name="Maleszka R."/>
            <person name="Wimmer E.A."/>
            <person name="Beeman R.W."/>
            <person name="Lorenzen M."/>
            <person name="Tomoyasu Y."/>
            <person name="Miller S.C."/>
            <person name="Grossmann D."/>
            <person name="Bucher G."/>
        </authorList>
    </citation>
    <scope>NUCLEOTIDE SEQUENCE [LARGE SCALE GENOMIC DNA]</scope>
    <source>
        <strain evidence="1 2">Georgia GA2</strain>
    </source>
</reference>
<sequence length="133" mass="15515">MPNSPNCAIVTTPFSNVRSALSRISHDTTIAFFLARLLINRKKHSRVSFSKYSSGSGAFAILIIQLRRFGLNSPPVFTRLENLRFSRERCRREIRRRASHVDKTHQHLNIGCFKHYDAWPLFRKLAPRNYTEK</sequence>
<name>D6WQ17_TRICA</name>
<evidence type="ECO:0000313" key="2">
    <source>
        <dbReference type="Proteomes" id="UP000007266"/>
    </source>
</evidence>
<dbReference type="Proteomes" id="UP000007266">
    <property type="component" value="Linkage group 7"/>
</dbReference>
<dbReference type="AlphaFoldDB" id="D6WQ17"/>
<dbReference type="InParanoid" id="D6WQ17"/>
<dbReference type="EMBL" id="KQ971354">
    <property type="protein sequence ID" value="EFA06144.1"/>
    <property type="molecule type" value="Genomic_DNA"/>
</dbReference>
<reference evidence="1 2" key="2">
    <citation type="journal article" date="2010" name="Nucleic Acids Res.">
        <title>BeetleBase in 2010: revisions to provide comprehensive genomic information for Tribolium castaneum.</title>
        <authorList>
            <person name="Kim H.S."/>
            <person name="Murphy T."/>
            <person name="Xia J."/>
            <person name="Caragea D."/>
            <person name="Park Y."/>
            <person name="Beeman R.W."/>
            <person name="Lorenzen M.D."/>
            <person name="Butcher S."/>
            <person name="Manak J.R."/>
            <person name="Brown S.J."/>
        </authorList>
    </citation>
    <scope>GENOME REANNOTATION</scope>
    <source>
        <strain evidence="1 2">Georgia GA2</strain>
    </source>
</reference>
<protein>
    <submittedName>
        <fullName evidence="1">Uncharacterized protein</fullName>
    </submittedName>
</protein>
<dbReference type="HOGENOM" id="CLU_1909357_0_0_1"/>
<keyword evidence="2" id="KW-1185">Reference proteome</keyword>
<accession>D6WQ17</accession>
<organism evidence="1 2">
    <name type="scientific">Tribolium castaneum</name>
    <name type="common">Red flour beetle</name>
    <dbReference type="NCBI Taxonomy" id="7070"/>
    <lineage>
        <taxon>Eukaryota</taxon>
        <taxon>Metazoa</taxon>
        <taxon>Ecdysozoa</taxon>
        <taxon>Arthropoda</taxon>
        <taxon>Hexapoda</taxon>
        <taxon>Insecta</taxon>
        <taxon>Pterygota</taxon>
        <taxon>Neoptera</taxon>
        <taxon>Endopterygota</taxon>
        <taxon>Coleoptera</taxon>
        <taxon>Polyphaga</taxon>
        <taxon>Cucujiformia</taxon>
        <taxon>Tenebrionidae</taxon>
        <taxon>Tenebrionidae incertae sedis</taxon>
        <taxon>Tribolium</taxon>
    </lineage>
</organism>